<keyword evidence="7" id="KW-1185">Reference proteome</keyword>
<dbReference type="Proteomes" id="UP000812966">
    <property type="component" value="Unassembled WGS sequence"/>
</dbReference>
<dbReference type="GO" id="GO:0008234">
    <property type="term" value="F:cysteine-type peptidase activity"/>
    <property type="evidence" value="ECO:0007669"/>
    <property type="project" value="InterPro"/>
</dbReference>
<evidence type="ECO:0000313" key="7">
    <source>
        <dbReference type="Proteomes" id="UP000812966"/>
    </source>
</evidence>
<dbReference type="SUPFAM" id="SSF54001">
    <property type="entry name" value="Cysteine proteinases"/>
    <property type="match status" value="1"/>
</dbReference>
<dbReference type="GO" id="GO:0006508">
    <property type="term" value="P:proteolysis"/>
    <property type="evidence" value="ECO:0007669"/>
    <property type="project" value="UniProtKB-KW"/>
</dbReference>
<protein>
    <recommendedName>
        <fullName evidence="5">Ubiquitin-like protease family profile domain-containing protein</fullName>
    </recommendedName>
</protein>
<organism evidence="6 7">
    <name type="scientific">Filobasidium floriforme</name>
    <dbReference type="NCBI Taxonomy" id="5210"/>
    <lineage>
        <taxon>Eukaryota</taxon>
        <taxon>Fungi</taxon>
        <taxon>Dikarya</taxon>
        <taxon>Basidiomycota</taxon>
        <taxon>Agaricomycotina</taxon>
        <taxon>Tremellomycetes</taxon>
        <taxon>Filobasidiales</taxon>
        <taxon>Filobasidiaceae</taxon>
        <taxon>Filobasidium</taxon>
    </lineage>
</organism>
<evidence type="ECO:0000256" key="2">
    <source>
        <dbReference type="ARBA" id="ARBA00022670"/>
    </source>
</evidence>
<name>A0A8K0JMR2_9TREE</name>
<sequence>MERLPISRARYLQPARPESLDVAFLTISQYKHEQEHADTLFLLWEWCGQVYIAEGTSYRFLIILADRATTIEVMADITSTVIEKVRWFMRKHHEVGARRIASNEFESLLAQSHRSIRVGCKPPPLDALPSKDRRIAPPQSPSLNLKRREADLPSGLRAREPRKTRATSPSPACNSVSALWKPSYEEKDMMTLRSGPLSNFIVDAACSAIQTDADTTIGSQVQVWCAPLFFTMQGILDSNSLGPQFKMPVAGLYELVSTKAMWFLPVVQDGGPDNAVIGHYWLIVRIARRPSDWLIFDSAQGCGKHVEFLANLRRRMIALGFPTAMLPTGYINMVTPQQTDAVSCGVFVLQTIRSLIKAIPLMSSVEAIEHIQGWGPGCGTSSLSDARQQLVELILGGD</sequence>
<keyword evidence="3" id="KW-0378">Hydrolase</keyword>
<evidence type="ECO:0000256" key="1">
    <source>
        <dbReference type="ARBA" id="ARBA00005234"/>
    </source>
</evidence>
<evidence type="ECO:0000259" key="5">
    <source>
        <dbReference type="Pfam" id="PF02902"/>
    </source>
</evidence>
<accession>A0A8K0JMR2</accession>
<feature type="region of interest" description="Disordered" evidence="4">
    <location>
        <begin position="120"/>
        <end position="174"/>
    </location>
</feature>
<evidence type="ECO:0000256" key="3">
    <source>
        <dbReference type="ARBA" id="ARBA00022801"/>
    </source>
</evidence>
<keyword evidence="2" id="KW-0645">Protease</keyword>
<evidence type="ECO:0000256" key="4">
    <source>
        <dbReference type="SAM" id="MobiDB-lite"/>
    </source>
</evidence>
<evidence type="ECO:0000313" key="6">
    <source>
        <dbReference type="EMBL" id="KAG7562133.1"/>
    </source>
</evidence>
<dbReference type="AlphaFoldDB" id="A0A8K0JMR2"/>
<feature type="compositionally biased region" description="Basic and acidic residues" evidence="4">
    <location>
        <begin position="146"/>
        <end position="163"/>
    </location>
</feature>
<dbReference type="Pfam" id="PF02902">
    <property type="entry name" value="Peptidase_C48"/>
    <property type="match status" value="1"/>
</dbReference>
<dbReference type="EMBL" id="JABELV010000038">
    <property type="protein sequence ID" value="KAG7562133.1"/>
    <property type="molecule type" value="Genomic_DNA"/>
</dbReference>
<comment type="caution">
    <text evidence="6">The sequence shown here is derived from an EMBL/GenBank/DDBJ whole genome shotgun (WGS) entry which is preliminary data.</text>
</comment>
<dbReference type="InterPro" id="IPR003653">
    <property type="entry name" value="Peptidase_C48_C"/>
</dbReference>
<dbReference type="GO" id="GO:0019783">
    <property type="term" value="F:ubiquitin-like protein peptidase activity"/>
    <property type="evidence" value="ECO:0007669"/>
    <property type="project" value="UniProtKB-ARBA"/>
</dbReference>
<proteinExistence type="inferred from homology"/>
<reference evidence="6" key="1">
    <citation type="submission" date="2020-04" db="EMBL/GenBank/DDBJ databases">
        <title>Analysis of mating type loci in Filobasidium floriforme.</title>
        <authorList>
            <person name="Nowrousian M."/>
        </authorList>
    </citation>
    <scope>NUCLEOTIDE SEQUENCE</scope>
    <source>
        <strain evidence="6">CBS 6242</strain>
    </source>
</reference>
<dbReference type="Gene3D" id="3.40.395.10">
    <property type="entry name" value="Adenoviral Proteinase, Chain A"/>
    <property type="match status" value="1"/>
</dbReference>
<gene>
    <name evidence="6" type="ORF">FFLO_02415</name>
</gene>
<feature type="domain" description="Ubiquitin-like protease family profile" evidence="5">
    <location>
        <begin position="281"/>
        <end position="365"/>
    </location>
</feature>
<comment type="similarity">
    <text evidence="1">Belongs to the peptidase C48 family.</text>
</comment>
<dbReference type="InterPro" id="IPR038765">
    <property type="entry name" value="Papain-like_cys_pep_sf"/>
</dbReference>